<keyword evidence="6" id="KW-1185">Reference proteome</keyword>
<dbReference type="PANTHER" id="PTHR10272:SF0">
    <property type="entry name" value="PLATELET-ACTIVATING FACTOR ACETYLHYDROLASE"/>
    <property type="match status" value="1"/>
</dbReference>
<dbReference type="Pfam" id="PF03403">
    <property type="entry name" value="PAF-AH_p_II"/>
    <property type="match status" value="1"/>
</dbReference>
<feature type="signal peptide" evidence="4">
    <location>
        <begin position="1"/>
        <end position="23"/>
    </location>
</feature>
<dbReference type="Proteomes" id="UP000245762">
    <property type="component" value="Unassembled WGS sequence"/>
</dbReference>
<evidence type="ECO:0000313" key="6">
    <source>
        <dbReference type="Proteomes" id="UP000245762"/>
    </source>
</evidence>
<keyword evidence="1 5" id="KW-0378">Hydrolase</keyword>
<keyword evidence="2" id="KW-0442">Lipid degradation</keyword>
<dbReference type="GO" id="GO:0003847">
    <property type="term" value="F:1-alkyl-2-acetylglycerophosphocholine esterase activity"/>
    <property type="evidence" value="ECO:0007669"/>
    <property type="project" value="TreeGrafter"/>
</dbReference>
<reference evidence="5 6" key="1">
    <citation type="submission" date="2018-05" db="EMBL/GenBank/DDBJ databases">
        <title>Complete genome sequence of Flagellimonas aquimarina ECD12 isolated from seaweed Ecklonia cava.</title>
        <authorList>
            <person name="Choi S."/>
            <person name="Seong C."/>
        </authorList>
    </citation>
    <scope>NUCLEOTIDE SEQUENCE [LARGE SCALE GENOMIC DNA]</scope>
    <source>
        <strain evidence="5 6">ECD12</strain>
    </source>
</reference>
<evidence type="ECO:0000256" key="1">
    <source>
        <dbReference type="ARBA" id="ARBA00022801"/>
    </source>
</evidence>
<protein>
    <submittedName>
        <fullName evidence="5">Dienelactone hydrolase</fullName>
    </submittedName>
</protein>
<name>A0A316L3U6_9FLAO</name>
<gene>
    <name evidence="5" type="ORF">DKG77_11810</name>
</gene>
<dbReference type="OrthoDB" id="9814760at2"/>
<keyword evidence="3" id="KW-0443">Lipid metabolism</keyword>
<feature type="chain" id="PRO_5016447238" evidence="4">
    <location>
        <begin position="24"/>
        <end position="432"/>
    </location>
</feature>
<sequence length="432" mass="47231">MAKHFYFSFFALLFLTALHNSYAQHEFLIGDALPDAPELTARGTYGVGVQTINLVNKNQLDVLSIKDGKGKMYDRPITIEVWYPALVPDGVEEIETYTQVLGRNGTEDRPVIPFTFNGRALRDAVAIKDNGKYPLVILSHGYVGSRFLFTYLGENLASKGYVVVSIDHTDSTYKDAANFTSTLANRSLDQLFVLNELDRLSAAGSGSFLTGLVDTDNTGLIGYSMGGYGGLNTCGAGYSSGALGFFKTMTGGSDALNKRGMDSEAYKNSIDPRIKAFVALAPWGMANGIWDANGLAGLKTPTLFVAGSEDDISGYEKGIKAIYEGAVNSDRYLLTYINARHNVAPNPPASATMKPGLHIDEYLRYADSVWDMRRINNVNQHFITAFLGIHLKDADYQEYLNVEPDANTGNWKGFKPRTSIGMELLHSTPAID</sequence>
<dbReference type="InterPro" id="IPR029058">
    <property type="entry name" value="AB_hydrolase_fold"/>
</dbReference>
<accession>A0A316L3U6</accession>
<dbReference type="GO" id="GO:0016042">
    <property type="term" value="P:lipid catabolic process"/>
    <property type="evidence" value="ECO:0007669"/>
    <property type="project" value="UniProtKB-KW"/>
</dbReference>
<evidence type="ECO:0000256" key="3">
    <source>
        <dbReference type="ARBA" id="ARBA00023098"/>
    </source>
</evidence>
<evidence type="ECO:0000256" key="4">
    <source>
        <dbReference type="SAM" id="SignalP"/>
    </source>
</evidence>
<evidence type="ECO:0000256" key="2">
    <source>
        <dbReference type="ARBA" id="ARBA00022963"/>
    </source>
</evidence>
<evidence type="ECO:0000313" key="5">
    <source>
        <dbReference type="EMBL" id="PWL38913.1"/>
    </source>
</evidence>
<proteinExistence type="predicted"/>
<dbReference type="Gene3D" id="3.40.50.1820">
    <property type="entry name" value="alpha/beta hydrolase"/>
    <property type="match status" value="1"/>
</dbReference>
<dbReference type="EMBL" id="QGEG01000002">
    <property type="protein sequence ID" value="PWL38913.1"/>
    <property type="molecule type" value="Genomic_DNA"/>
</dbReference>
<dbReference type="PANTHER" id="PTHR10272">
    <property type="entry name" value="PLATELET-ACTIVATING FACTOR ACETYLHYDROLASE"/>
    <property type="match status" value="1"/>
</dbReference>
<comment type="caution">
    <text evidence="5">The sequence shown here is derived from an EMBL/GenBank/DDBJ whole genome shotgun (WGS) entry which is preliminary data.</text>
</comment>
<dbReference type="RefSeq" id="WP_109663220.1">
    <property type="nucleotide sequence ID" value="NZ_QGEG01000002.1"/>
</dbReference>
<keyword evidence="4" id="KW-0732">Signal</keyword>
<dbReference type="SUPFAM" id="SSF53474">
    <property type="entry name" value="alpha/beta-Hydrolases"/>
    <property type="match status" value="1"/>
</dbReference>
<dbReference type="AlphaFoldDB" id="A0A316L3U6"/>
<organism evidence="5 6">
    <name type="scientific">Flagellimonas aquimarina</name>
    <dbReference type="NCBI Taxonomy" id="2201895"/>
    <lineage>
        <taxon>Bacteria</taxon>
        <taxon>Pseudomonadati</taxon>
        <taxon>Bacteroidota</taxon>
        <taxon>Flavobacteriia</taxon>
        <taxon>Flavobacteriales</taxon>
        <taxon>Flavobacteriaceae</taxon>
        <taxon>Flagellimonas</taxon>
    </lineage>
</organism>